<dbReference type="SMART" id="SM00220">
    <property type="entry name" value="S_TKc"/>
    <property type="match status" value="1"/>
</dbReference>
<comment type="caution">
    <text evidence="6">The sequence shown here is derived from an EMBL/GenBank/DDBJ whole genome shotgun (WGS) entry which is preliminary data.</text>
</comment>
<dbReference type="InterPro" id="IPR011009">
    <property type="entry name" value="Kinase-like_dom_sf"/>
</dbReference>
<dbReference type="SUPFAM" id="SSF56112">
    <property type="entry name" value="Protein kinase-like (PK-like)"/>
    <property type="match status" value="1"/>
</dbReference>
<keyword evidence="2" id="KW-0547">Nucleotide-binding</keyword>
<evidence type="ECO:0000313" key="7">
    <source>
        <dbReference type="Proteomes" id="UP001139971"/>
    </source>
</evidence>
<gene>
    <name evidence="6" type="ORF">OD750_025750</name>
</gene>
<dbReference type="PANTHER" id="PTHR24348">
    <property type="entry name" value="SERINE/THREONINE-PROTEIN KINASE UNC-51-RELATED"/>
    <property type="match status" value="1"/>
</dbReference>
<dbReference type="PROSITE" id="PS50011">
    <property type="entry name" value="PROTEIN_KINASE_DOM"/>
    <property type="match status" value="1"/>
</dbReference>
<dbReference type="Gene3D" id="1.10.510.10">
    <property type="entry name" value="Transferase(Phosphotransferase) domain 1"/>
    <property type="match status" value="1"/>
</dbReference>
<sequence length="357" mass="39654">MIDLAEFPADISRALLALAEHYEYLSSNDRGANGYVIFGRNRVSRADVAIKFYFGQPGAHQHDEPRLLSAVRSANILQILEARQVSTDWAYFITPLCAEGDVDDFISTSPSLHRSIDVALGICAGVSALHALRIVHRDLKPANIVLAAGIPQIADFGSVRLLDAESNEVDASAHSVIYRPPESFVTGRYSIRGDVYQIGLVTYQLLGGRLSYDGFSYFNVRDRRNYVKLVSDFDRSRFVDSVIRRHAIAQQLMDLSSLPDWIDNQTRRALRRMTSSVPGDRLGSTADVAAELTAMRARLRDWRWNGGVATLQMGAVRIELRPSRTGTFEAFRDYGSGFRRVPNLAPGTIGHLVRALA</sequence>
<dbReference type="GO" id="GO:0042594">
    <property type="term" value="P:response to starvation"/>
    <property type="evidence" value="ECO:0007669"/>
    <property type="project" value="TreeGrafter"/>
</dbReference>
<evidence type="ECO:0000256" key="4">
    <source>
        <dbReference type="ARBA" id="ARBA00022840"/>
    </source>
</evidence>
<dbReference type="AlphaFoldDB" id="A0A9X4BKQ0"/>
<dbReference type="PROSITE" id="PS00108">
    <property type="entry name" value="PROTEIN_KINASE_ST"/>
    <property type="match status" value="1"/>
</dbReference>
<protein>
    <submittedName>
        <fullName evidence="6">Protein kinase</fullName>
    </submittedName>
</protein>
<dbReference type="InterPro" id="IPR008271">
    <property type="entry name" value="Ser/Thr_kinase_AS"/>
</dbReference>
<dbReference type="GO" id="GO:0004674">
    <property type="term" value="F:protein serine/threonine kinase activity"/>
    <property type="evidence" value="ECO:0007669"/>
    <property type="project" value="InterPro"/>
</dbReference>
<dbReference type="GO" id="GO:0034045">
    <property type="term" value="C:phagophore assembly site membrane"/>
    <property type="evidence" value="ECO:0007669"/>
    <property type="project" value="TreeGrafter"/>
</dbReference>
<organism evidence="6 7">
    <name type="scientific">Tahibacter soli</name>
    <dbReference type="NCBI Taxonomy" id="2983605"/>
    <lineage>
        <taxon>Bacteria</taxon>
        <taxon>Pseudomonadati</taxon>
        <taxon>Pseudomonadota</taxon>
        <taxon>Gammaproteobacteria</taxon>
        <taxon>Lysobacterales</taxon>
        <taxon>Rhodanobacteraceae</taxon>
        <taxon>Tahibacter</taxon>
    </lineage>
</organism>
<evidence type="ECO:0000259" key="5">
    <source>
        <dbReference type="PROSITE" id="PS50011"/>
    </source>
</evidence>
<evidence type="ECO:0000313" key="6">
    <source>
        <dbReference type="EMBL" id="MDC8015943.1"/>
    </source>
</evidence>
<dbReference type="InterPro" id="IPR045269">
    <property type="entry name" value="Atg1-like"/>
</dbReference>
<keyword evidence="4" id="KW-0067">ATP-binding</keyword>
<evidence type="ECO:0000256" key="2">
    <source>
        <dbReference type="ARBA" id="ARBA00022741"/>
    </source>
</evidence>
<keyword evidence="7" id="KW-1185">Reference proteome</keyword>
<dbReference type="Pfam" id="PF00069">
    <property type="entry name" value="Pkinase"/>
    <property type="match status" value="1"/>
</dbReference>
<keyword evidence="1" id="KW-0808">Transferase</keyword>
<dbReference type="Proteomes" id="UP001139971">
    <property type="component" value="Unassembled WGS sequence"/>
</dbReference>
<dbReference type="InterPro" id="IPR000719">
    <property type="entry name" value="Prot_kinase_dom"/>
</dbReference>
<dbReference type="RefSeq" id="WP_263543575.1">
    <property type="nucleotide sequence ID" value="NZ_JAOVZO020000023.1"/>
</dbReference>
<proteinExistence type="predicted"/>
<keyword evidence="3 6" id="KW-0418">Kinase</keyword>
<dbReference type="EMBL" id="JAOVZO020000023">
    <property type="protein sequence ID" value="MDC8015943.1"/>
    <property type="molecule type" value="Genomic_DNA"/>
</dbReference>
<name>A0A9X4BKQ0_9GAMM</name>
<dbReference type="GO" id="GO:0005776">
    <property type="term" value="C:autophagosome"/>
    <property type="evidence" value="ECO:0007669"/>
    <property type="project" value="TreeGrafter"/>
</dbReference>
<dbReference type="GO" id="GO:0005524">
    <property type="term" value="F:ATP binding"/>
    <property type="evidence" value="ECO:0007669"/>
    <property type="project" value="UniProtKB-KW"/>
</dbReference>
<dbReference type="GO" id="GO:0005829">
    <property type="term" value="C:cytosol"/>
    <property type="evidence" value="ECO:0007669"/>
    <property type="project" value="TreeGrafter"/>
</dbReference>
<dbReference type="PANTHER" id="PTHR24348:SF22">
    <property type="entry name" value="NON-SPECIFIC SERINE_THREONINE PROTEIN KINASE"/>
    <property type="match status" value="1"/>
</dbReference>
<evidence type="ECO:0000256" key="3">
    <source>
        <dbReference type="ARBA" id="ARBA00022777"/>
    </source>
</evidence>
<accession>A0A9X4BKQ0</accession>
<reference evidence="6" key="1">
    <citation type="submission" date="2023-02" db="EMBL/GenBank/DDBJ databases">
        <title>Tahibacter soli sp. nov. isolated from soil.</title>
        <authorList>
            <person name="Baek J.H."/>
            <person name="Lee J.K."/>
            <person name="Choi D.G."/>
            <person name="Jeon C.O."/>
        </authorList>
    </citation>
    <scope>NUCLEOTIDE SEQUENCE</scope>
    <source>
        <strain evidence="6">BL</strain>
    </source>
</reference>
<feature type="domain" description="Protein kinase" evidence="5">
    <location>
        <begin position="22"/>
        <end position="293"/>
    </location>
</feature>
<evidence type="ECO:0000256" key="1">
    <source>
        <dbReference type="ARBA" id="ARBA00022679"/>
    </source>
</evidence>